<feature type="transmembrane region" description="Helical" evidence="1">
    <location>
        <begin position="608"/>
        <end position="630"/>
    </location>
</feature>
<evidence type="ECO:0000313" key="2">
    <source>
        <dbReference type="EMBL" id="EXJ73119.1"/>
    </source>
</evidence>
<feature type="transmembrane region" description="Helical" evidence="1">
    <location>
        <begin position="186"/>
        <end position="206"/>
    </location>
</feature>
<dbReference type="GeneID" id="19188993"/>
<reference evidence="2 3" key="1">
    <citation type="submission" date="2013-03" db="EMBL/GenBank/DDBJ databases">
        <title>The Genome Sequence of Cladophialophora psammophila CBS 110553.</title>
        <authorList>
            <consortium name="The Broad Institute Genomics Platform"/>
            <person name="Cuomo C."/>
            <person name="de Hoog S."/>
            <person name="Gorbushina A."/>
            <person name="Walker B."/>
            <person name="Young S.K."/>
            <person name="Zeng Q."/>
            <person name="Gargeya S."/>
            <person name="Fitzgerald M."/>
            <person name="Haas B."/>
            <person name="Abouelleil A."/>
            <person name="Allen A.W."/>
            <person name="Alvarado L."/>
            <person name="Arachchi H.M."/>
            <person name="Berlin A.M."/>
            <person name="Chapman S.B."/>
            <person name="Gainer-Dewar J."/>
            <person name="Goldberg J."/>
            <person name="Griggs A."/>
            <person name="Gujja S."/>
            <person name="Hansen M."/>
            <person name="Howarth C."/>
            <person name="Imamovic A."/>
            <person name="Ireland A."/>
            <person name="Larimer J."/>
            <person name="McCowan C."/>
            <person name="Murphy C."/>
            <person name="Pearson M."/>
            <person name="Poon T.W."/>
            <person name="Priest M."/>
            <person name="Roberts A."/>
            <person name="Saif S."/>
            <person name="Shea T."/>
            <person name="Sisk P."/>
            <person name="Sykes S."/>
            <person name="Wortman J."/>
            <person name="Nusbaum C."/>
            <person name="Birren B."/>
        </authorList>
    </citation>
    <scope>NUCLEOTIDE SEQUENCE [LARGE SCALE GENOMIC DNA]</scope>
    <source>
        <strain evidence="2 3">CBS 110553</strain>
    </source>
</reference>
<name>W9XS44_9EURO</name>
<keyword evidence="1" id="KW-0812">Transmembrane</keyword>
<keyword evidence="3" id="KW-1185">Reference proteome</keyword>
<dbReference type="HOGENOM" id="CLU_024066_0_0_1"/>
<dbReference type="eggNOG" id="ENOG502T3VG">
    <property type="taxonomic scope" value="Eukaryota"/>
</dbReference>
<dbReference type="Proteomes" id="UP000019471">
    <property type="component" value="Unassembled WGS sequence"/>
</dbReference>
<keyword evidence="1" id="KW-1133">Transmembrane helix</keyword>
<dbReference type="AlphaFoldDB" id="W9XS44"/>
<dbReference type="EMBL" id="AMGX01000005">
    <property type="protein sequence ID" value="EXJ73119.1"/>
    <property type="molecule type" value="Genomic_DNA"/>
</dbReference>
<comment type="caution">
    <text evidence="2">The sequence shown here is derived from an EMBL/GenBank/DDBJ whole genome shotgun (WGS) entry which is preliminary data.</text>
</comment>
<sequence>MRFGLSYDRIAREPKAESSQTLIPIATTRSSTSHLIVSFIVGALHKLWQALTRVFSRSALRDDLPFKATERASCYTFLLHLVPVGGAAVITSFNLYGYWVGKELSGINNENAPKELALQLTAKLHELLILASLSEALLTHVLKSLAIGHGLPFGSLTVFTKFKDLSYVWSRDFWAMCATNYARKSLLVPLILMCTMLGLAIGPSSATALIPRLDIWPAGEAIMTLNTSSDLLWPSTLEASATGPAICDDSTLGCFNPLTWDSIAANFFSYWARTTTGGGTASPQRISVPSISSLRTMDIRLKGSLGASIPDFTLVSIQHAVIGDMVNSFRFLTFPSRSAKCQKTWSPAMCSYQDVSWFVSAMQPVVITGCLETPLNTSLVRFPIISHALSPLETTPIILNASFGDQMQPQFHWVTLGDSQLLNASIGAVVRLRTSTGASDFACSIQAQWANSTASTSYASTDYVVGGAVPGLDYAMPIDKKYKSQTVKIDSRWAQQFVESPARPQTNTTAFENFMSLGGTSRNLSTKLEVILSVLFAESMAHTGSGTVPLSITSNDLFLKIHGSLVQQGRVAPATASAANRTDFILKTSMTGYGYGLYTMSGLSMSTLISIVLLCLYSVFAMVHLVWLYVSKDPYVVSWREERDVLVTCLRSRFRPAVLKRELGEGEGQGVERQDRDENVSILKDIVLMTSRKGRAELSFRRGDWTEEVRYSSIRYRARCTGDRQTKPGGLPSPTYN</sequence>
<keyword evidence="1" id="KW-0472">Membrane</keyword>
<protein>
    <submittedName>
        <fullName evidence="2">Uncharacterized protein</fullName>
    </submittedName>
</protein>
<gene>
    <name evidence="2" type="ORF">A1O5_04268</name>
</gene>
<dbReference type="RefSeq" id="XP_007743066.1">
    <property type="nucleotide sequence ID" value="XM_007744876.1"/>
</dbReference>
<proteinExistence type="predicted"/>
<accession>W9XS44</accession>
<evidence type="ECO:0000313" key="3">
    <source>
        <dbReference type="Proteomes" id="UP000019471"/>
    </source>
</evidence>
<evidence type="ECO:0000256" key="1">
    <source>
        <dbReference type="SAM" id="Phobius"/>
    </source>
</evidence>
<dbReference type="OrthoDB" id="5342924at2759"/>
<organism evidence="2 3">
    <name type="scientific">Cladophialophora psammophila CBS 110553</name>
    <dbReference type="NCBI Taxonomy" id="1182543"/>
    <lineage>
        <taxon>Eukaryota</taxon>
        <taxon>Fungi</taxon>
        <taxon>Dikarya</taxon>
        <taxon>Ascomycota</taxon>
        <taxon>Pezizomycotina</taxon>
        <taxon>Eurotiomycetes</taxon>
        <taxon>Chaetothyriomycetidae</taxon>
        <taxon>Chaetothyriales</taxon>
        <taxon>Herpotrichiellaceae</taxon>
        <taxon>Cladophialophora</taxon>
    </lineage>
</organism>